<dbReference type="EMBL" id="FUYE01000016">
    <property type="protein sequence ID" value="SKB04163.1"/>
    <property type="molecule type" value="Genomic_DNA"/>
</dbReference>
<dbReference type="AlphaFoldDB" id="A0A1T4YR67"/>
<evidence type="ECO:0000313" key="1">
    <source>
        <dbReference type="EMBL" id="SKB04163.1"/>
    </source>
</evidence>
<protein>
    <submittedName>
        <fullName evidence="1">AAA domain-containing protein</fullName>
    </submittedName>
</protein>
<accession>A0A1T4YR67</accession>
<gene>
    <name evidence="1" type="ORF">SAMN02745166_03997</name>
</gene>
<sequence>MTPEERIITYIPEPVTETLSAPSAEVQEEPPPPRITFEPPSFYLNYVVPPDALLIGEHHFVRGDITVIGGVPGCGKSRLLTSLAIAGKLGPGHEWMGLSVNAHFKTAIIQNENGLVRVRNELRAIQVQGHDLDDWLHITPPPPFGIGFTDPVFREELQVWLQQIQPGILAIDPWNRCVDDDKARDYRAVIEAIHSVIPAEIPKPAIVIVHHLRKQSLGDPRRRGRDLLNELSGSYIIGSACRAAFVLEPVTAQGSDDRLLFTCAKNNDGPMGEPTVWHRRDGLFARCTDFDWDEWENGGPNKRRAIDLEDLAAVFEDGDKTMSRKEAALALQSHCPASARSSVYEALRTDGRFSRHLSEVSGFLIFRP</sequence>
<evidence type="ECO:0000313" key="2">
    <source>
        <dbReference type="Proteomes" id="UP000190774"/>
    </source>
</evidence>
<dbReference type="OrthoDB" id="784829at2"/>
<keyword evidence="2" id="KW-1185">Reference proteome</keyword>
<proteinExistence type="predicted"/>
<dbReference type="RefSeq" id="WP_078815156.1">
    <property type="nucleotide sequence ID" value="NZ_FUYE01000016.1"/>
</dbReference>
<dbReference type="Gene3D" id="3.40.50.300">
    <property type="entry name" value="P-loop containing nucleotide triphosphate hydrolases"/>
    <property type="match status" value="1"/>
</dbReference>
<name>A0A1T4YR67_9BACT</name>
<dbReference type="SUPFAM" id="SSF52540">
    <property type="entry name" value="P-loop containing nucleoside triphosphate hydrolases"/>
    <property type="match status" value="1"/>
</dbReference>
<dbReference type="Pfam" id="PF13481">
    <property type="entry name" value="AAA_25"/>
    <property type="match status" value="1"/>
</dbReference>
<dbReference type="Proteomes" id="UP000190774">
    <property type="component" value="Unassembled WGS sequence"/>
</dbReference>
<dbReference type="InterPro" id="IPR027417">
    <property type="entry name" value="P-loop_NTPase"/>
</dbReference>
<reference evidence="2" key="1">
    <citation type="submission" date="2017-02" db="EMBL/GenBank/DDBJ databases">
        <authorList>
            <person name="Varghese N."/>
            <person name="Submissions S."/>
        </authorList>
    </citation>
    <scope>NUCLEOTIDE SEQUENCE [LARGE SCALE GENOMIC DNA]</scope>
    <source>
        <strain evidence="2">ATCC 700200</strain>
    </source>
</reference>
<organism evidence="1 2">
    <name type="scientific">Prosthecobacter debontii</name>
    <dbReference type="NCBI Taxonomy" id="48467"/>
    <lineage>
        <taxon>Bacteria</taxon>
        <taxon>Pseudomonadati</taxon>
        <taxon>Verrucomicrobiota</taxon>
        <taxon>Verrucomicrobiia</taxon>
        <taxon>Verrucomicrobiales</taxon>
        <taxon>Verrucomicrobiaceae</taxon>
        <taxon>Prosthecobacter</taxon>
    </lineage>
</organism>